<reference evidence="2" key="1">
    <citation type="journal article" date="2013" name="BMC Genomics">
        <title>Unscrambling butterfly oogenesis.</title>
        <authorList>
            <person name="Carter J.M."/>
            <person name="Baker S.C."/>
            <person name="Pink R."/>
            <person name="Carter D.R."/>
            <person name="Collins A."/>
            <person name="Tomlin J."/>
            <person name="Gibbs M."/>
            <person name="Breuker C.J."/>
        </authorList>
    </citation>
    <scope>NUCLEOTIDE SEQUENCE</scope>
    <source>
        <tissue evidence="2">Ovary</tissue>
    </source>
</reference>
<dbReference type="AlphaFoldDB" id="S4NZG1"/>
<reference evidence="2" key="2">
    <citation type="submission" date="2013-05" db="EMBL/GenBank/DDBJ databases">
        <authorList>
            <person name="Carter J.-M."/>
            <person name="Baker S.C."/>
            <person name="Pink R."/>
            <person name="Carter D.R.F."/>
            <person name="Collins A."/>
            <person name="Tomlin J."/>
            <person name="Gibbs M."/>
            <person name="Breuker C.J."/>
        </authorList>
    </citation>
    <scope>NUCLEOTIDE SEQUENCE</scope>
    <source>
        <tissue evidence="2">Ovary</tissue>
    </source>
</reference>
<feature type="non-terminal residue" evidence="2">
    <location>
        <position position="1"/>
    </location>
</feature>
<keyword evidence="1" id="KW-0472">Membrane</keyword>
<name>S4NZG1_9NEOP</name>
<accession>S4NZG1</accession>
<dbReference type="EMBL" id="GAIX01009821">
    <property type="protein sequence ID" value="JAA82739.1"/>
    <property type="molecule type" value="Transcribed_RNA"/>
</dbReference>
<proteinExistence type="predicted"/>
<evidence type="ECO:0000256" key="1">
    <source>
        <dbReference type="SAM" id="Phobius"/>
    </source>
</evidence>
<keyword evidence="1" id="KW-1133">Transmembrane helix</keyword>
<evidence type="ECO:0000313" key="2">
    <source>
        <dbReference type="EMBL" id="JAA82739.1"/>
    </source>
</evidence>
<organism evidence="2">
    <name type="scientific">Pararge aegeria</name>
    <name type="common">speckled wood butterfly</name>
    <dbReference type="NCBI Taxonomy" id="116150"/>
    <lineage>
        <taxon>Eukaryota</taxon>
        <taxon>Metazoa</taxon>
        <taxon>Ecdysozoa</taxon>
        <taxon>Arthropoda</taxon>
        <taxon>Hexapoda</taxon>
        <taxon>Insecta</taxon>
        <taxon>Pterygota</taxon>
        <taxon>Neoptera</taxon>
        <taxon>Endopterygota</taxon>
        <taxon>Lepidoptera</taxon>
        <taxon>Glossata</taxon>
        <taxon>Ditrysia</taxon>
        <taxon>Papilionoidea</taxon>
        <taxon>Nymphalidae</taxon>
        <taxon>Satyrinae</taxon>
        <taxon>Satyrini</taxon>
        <taxon>Parargina</taxon>
        <taxon>Pararge</taxon>
    </lineage>
</organism>
<sequence length="67" mass="7665">GKDIDIDYRNGLYTKLTGLTVGYAYFFFTTLDSSFLRIAIFFRDSCTKVWAPCTTFKIELSFTGDIV</sequence>
<keyword evidence="1" id="KW-0812">Transmembrane</keyword>
<feature type="transmembrane region" description="Helical" evidence="1">
    <location>
        <begin position="22"/>
        <end position="42"/>
    </location>
</feature>
<protein>
    <submittedName>
        <fullName evidence="2">Uncharacterized protein</fullName>
    </submittedName>
</protein>